<dbReference type="PANTHER" id="PTHR43132:SF2">
    <property type="entry name" value="ARSENICAL RESISTANCE OPERON REPRESSOR ARSR-RELATED"/>
    <property type="match status" value="1"/>
</dbReference>
<dbReference type="STRING" id="575540.Isop_2976"/>
<keyword evidence="3" id="KW-0804">Transcription</keyword>
<feature type="domain" description="HTH arsR-type" evidence="4">
    <location>
        <begin position="3"/>
        <end position="93"/>
    </location>
</feature>
<sequence>MALNTLKFDQSISAFKLGGDPTRFRIVVLLADGPRNVSDLCESMEQTQPAISHHLALLRVSGFIASRRDGKHNVYELTEKGHRMIKAAQLLMD</sequence>
<evidence type="ECO:0000313" key="6">
    <source>
        <dbReference type="Proteomes" id="UP000008631"/>
    </source>
</evidence>
<evidence type="ECO:0000256" key="2">
    <source>
        <dbReference type="ARBA" id="ARBA00023125"/>
    </source>
</evidence>
<dbReference type="HOGENOM" id="CLU_097806_7_4_0"/>
<keyword evidence="1" id="KW-0805">Transcription regulation</keyword>
<dbReference type="EMBL" id="CP002353">
    <property type="protein sequence ID" value="ADV63541.1"/>
    <property type="molecule type" value="Genomic_DNA"/>
</dbReference>
<dbReference type="PANTHER" id="PTHR43132">
    <property type="entry name" value="ARSENICAL RESISTANCE OPERON REPRESSOR ARSR-RELATED"/>
    <property type="match status" value="1"/>
</dbReference>
<dbReference type="NCBIfam" id="NF033788">
    <property type="entry name" value="HTH_metalloreg"/>
    <property type="match status" value="1"/>
</dbReference>
<dbReference type="PRINTS" id="PR00778">
    <property type="entry name" value="HTHARSR"/>
</dbReference>
<dbReference type="AlphaFoldDB" id="E8R2P4"/>
<proteinExistence type="predicted"/>
<dbReference type="GO" id="GO:0003700">
    <property type="term" value="F:DNA-binding transcription factor activity"/>
    <property type="evidence" value="ECO:0007669"/>
    <property type="project" value="InterPro"/>
</dbReference>
<dbReference type="RefSeq" id="WP_013565829.1">
    <property type="nucleotide sequence ID" value="NC_014962.1"/>
</dbReference>
<dbReference type="InterPro" id="IPR051011">
    <property type="entry name" value="Metal_resp_trans_reg"/>
</dbReference>
<dbReference type="KEGG" id="ipa:Isop_2976"/>
<dbReference type="Pfam" id="PF01022">
    <property type="entry name" value="HTH_5"/>
    <property type="match status" value="1"/>
</dbReference>
<dbReference type="PROSITE" id="PS50987">
    <property type="entry name" value="HTH_ARSR_2"/>
    <property type="match status" value="1"/>
</dbReference>
<dbReference type="FunCoup" id="E8R2P4">
    <property type="interactions" value="184"/>
</dbReference>
<dbReference type="GO" id="GO:0003677">
    <property type="term" value="F:DNA binding"/>
    <property type="evidence" value="ECO:0007669"/>
    <property type="project" value="UniProtKB-KW"/>
</dbReference>
<reference evidence="5 6" key="2">
    <citation type="journal article" date="2011" name="Stand. Genomic Sci.">
        <title>Complete genome sequence of Isosphaera pallida type strain (IS1B).</title>
        <authorList>
            <consortium name="US DOE Joint Genome Institute (JGI-PGF)"/>
            <person name="Goker M."/>
            <person name="Cleland D."/>
            <person name="Saunders E."/>
            <person name="Lapidus A."/>
            <person name="Nolan M."/>
            <person name="Lucas S."/>
            <person name="Hammon N."/>
            <person name="Deshpande S."/>
            <person name="Cheng J.F."/>
            <person name="Tapia R."/>
            <person name="Han C."/>
            <person name="Goodwin L."/>
            <person name="Pitluck S."/>
            <person name="Liolios K."/>
            <person name="Pagani I."/>
            <person name="Ivanova N."/>
            <person name="Mavromatis K."/>
            <person name="Pati A."/>
            <person name="Chen A."/>
            <person name="Palaniappan K."/>
            <person name="Land M."/>
            <person name="Hauser L."/>
            <person name="Chang Y.J."/>
            <person name="Jeffries C.D."/>
            <person name="Detter J.C."/>
            <person name="Beck B."/>
            <person name="Woyke T."/>
            <person name="Bristow J."/>
            <person name="Eisen J.A."/>
            <person name="Markowitz V."/>
            <person name="Hugenholtz P."/>
            <person name="Kyrpides N.C."/>
            <person name="Klenk H.P."/>
        </authorList>
    </citation>
    <scope>NUCLEOTIDE SEQUENCE [LARGE SCALE GENOMIC DNA]</scope>
    <source>
        <strain evidence="6">ATCC 43644 / DSM 9630 / IS1B</strain>
    </source>
</reference>
<evidence type="ECO:0000256" key="1">
    <source>
        <dbReference type="ARBA" id="ARBA00023015"/>
    </source>
</evidence>
<dbReference type="SMART" id="SM00418">
    <property type="entry name" value="HTH_ARSR"/>
    <property type="match status" value="1"/>
</dbReference>
<dbReference type="Proteomes" id="UP000008631">
    <property type="component" value="Chromosome"/>
</dbReference>
<reference key="1">
    <citation type="submission" date="2010-11" db="EMBL/GenBank/DDBJ databases">
        <title>The complete sequence of chromosome of Isophaera pallida ATCC 43644.</title>
        <authorList>
            <consortium name="US DOE Joint Genome Institute (JGI-PGF)"/>
            <person name="Lucas S."/>
            <person name="Copeland A."/>
            <person name="Lapidus A."/>
            <person name="Bruce D."/>
            <person name="Goodwin L."/>
            <person name="Pitluck S."/>
            <person name="Kyrpides N."/>
            <person name="Mavromatis K."/>
            <person name="Pagani I."/>
            <person name="Ivanova N."/>
            <person name="Saunders E."/>
            <person name="Brettin T."/>
            <person name="Detter J.C."/>
            <person name="Han C."/>
            <person name="Tapia R."/>
            <person name="Land M."/>
            <person name="Hauser L."/>
            <person name="Markowitz V."/>
            <person name="Cheng J.-F."/>
            <person name="Hugenholtz P."/>
            <person name="Woyke T."/>
            <person name="Wu D."/>
            <person name="Eisen J.A."/>
        </authorList>
    </citation>
    <scope>NUCLEOTIDE SEQUENCE</scope>
    <source>
        <strain>ATCC 43644</strain>
    </source>
</reference>
<dbReference type="InterPro" id="IPR001845">
    <property type="entry name" value="HTH_ArsR_DNA-bd_dom"/>
</dbReference>
<evidence type="ECO:0000259" key="4">
    <source>
        <dbReference type="PROSITE" id="PS50987"/>
    </source>
</evidence>
<accession>E8R2P4</accession>
<gene>
    <name evidence="5" type="ordered locus">Isop_2976</name>
</gene>
<organism evidence="5 6">
    <name type="scientific">Isosphaera pallida (strain ATCC 43644 / DSM 9630 / IS1B)</name>
    <dbReference type="NCBI Taxonomy" id="575540"/>
    <lineage>
        <taxon>Bacteria</taxon>
        <taxon>Pseudomonadati</taxon>
        <taxon>Planctomycetota</taxon>
        <taxon>Planctomycetia</taxon>
        <taxon>Isosphaerales</taxon>
        <taxon>Isosphaeraceae</taxon>
        <taxon>Isosphaera</taxon>
    </lineage>
</organism>
<dbReference type="InterPro" id="IPR011991">
    <property type="entry name" value="ArsR-like_HTH"/>
</dbReference>
<keyword evidence="2" id="KW-0238">DNA-binding</keyword>
<keyword evidence="6" id="KW-1185">Reference proteome</keyword>
<dbReference type="InterPro" id="IPR036390">
    <property type="entry name" value="WH_DNA-bd_sf"/>
</dbReference>
<evidence type="ECO:0000313" key="5">
    <source>
        <dbReference type="EMBL" id="ADV63541.1"/>
    </source>
</evidence>
<dbReference type="InterPro" id="IPR036388">
    <property type="entry name" value="WH-like_DNA-bd_sf"/>
</dbReference>
<protein>
    <submittedName>
        <fullName evidence="5">Regulatory protein ArsR</fullName>
    </submittedName>
</protein>
<dbReference type="OrthoDB" id="9794330at2"/>
<dbReference type="Gene3D" id="1.10.10.10">
    <property type="entry name" value="Winged helix-like DNA-binding domain superfamily/Winged helix DNA-binding domain"/>
    <property type="match status" value="1"/>
</dbReference>
<evidence type="ECO:0000256" key="3">
    <source>
        <dbReference type="ARBA" id="ARBA00023163"/>
    </source>
</evidence>
<dbReference type="InParanoid" id="E8R2P4"/>
<dbReference type="SUPFAM" id="SSF46785">
    <property type="entry name" value="Winged helix' DNA-binding domain"/>
    <property type="match status" value="1"/>
</dbReference>
<dbReference type="eggNOG" id="COG0640">
    <property type="taxonomic scope" value="Bacteria"/>
</dbReference>
<name>E8R2P4_ISOPI</name>
<dbReference type="CDD" id="cd00090">
    <property type="entry name" value="HTH_ARSR"/>
    <property type="match status" value="1"/>
</dbReference>